<name>A0A679JX13_9HYPH</name>
<reference evidence="2" key="1">
    <citation type="submission" date="2019-12" db="EMBL/GenBank/DDBJ databases">
        <authorList>
            <person name="Cremers G."/>
        </authorList>
    </citation>
    <scope>NUCLEOTIDE SEQUENCE</scope>
    <source>
        <strain evidence="2">Mbul2</strain>
    </source>
</reference>
<dbReference type="InterPro" id="IPR009492">
    <property type="entry name" value="TniQ"/>
</dbReference>
<organism evidence="2">
    <name type="scientific">Methylobacterium bullatum</name>
    <dbReference type="NCBI Taxonomy" id="570505"/>
    <lineage>
        <taxon>Bacteria</taxon>
        <taxon>Pseudomonadati</taxon>
        <taxon>Pseudomonadota</taxon>
        <taxon>Alphaproteobacteria</taxon>
        <taxon>Hyphomicrobiales</taxon>
        <taxon>Methylobacteriaceae</taxon>
        <taxon>Methylobacterium</taxon>
    </lineage>
</organism>
<dbReference type="AlphaFoldDB" id="A0A679JX13"/>
<evidence type="ECO:0000259" key="1">
    <source>
        <dbReference type="Pfam" id="PF06527"/>
    </source>
</evidence>
<feature type="domain" description="TniQ" evidence="1">
    <location>
        <begin position="10"/>
        <end position="142"/>
    </location>
</feature>
<accession>A0A679JX13</accession>
<protein>
    <recommendedName>
        <fullName evidence="1">TniQ domain-containing protein</fullName>
    </recommendedName>
</protein>
<dbReference type="RefSeq" id="WP_339163620.1">
    <property type="nucleotide sequence ID" value="NZ_LR743511.1"/>
</dbReference>
<proteinExistence type="predicted"/>
<dbReference type="EMBL" id="LR743511">
    <property type="protein sequence ID" value="CAA2145170.1"/>
    <property type="molecule type" value="Genomic_DNA"/>
</dbReference>
<dbReference type="Pfam" id="PF06527">
    <property type="entry name" value="TniQ"/>
    <property type="match status" value="1"/>
</dbReference>
<gene>
    <name evidence="2" type="ORF">MBLL_04292</name>
</gene>
<sequence length="612" mass="66892">MMQVPLRLNLPFRPGESAPAFACRLAARNGAGLARHFCKDVGISFPDLLDGCPSALGRLAEISDVSFADLAAGSVRKQGPEVFLGSHRLTGAFFRRAIFHVCPACLQEDIAASALPPDTTAYDRLVWHMVPLRTCAVHGMALADLGSGWNQSAQDFTAVVRPNLERLDGLARVASLRRVSGLEKYVTDRLGGRTNMVPFLDGLELHAATRFCEMLGACATFGRGLVRERLSDDDWHLAGAVGMTLAELGEEGLRRALAELRRTHPYGHRVKAGPLPPLTQLRSWLTGAVRDPAYRPIREFVENFMTEGGAADIEGKRAGKSRRQLRLLASLEAKGSESARIHMRRIDADPLPSCGRPIEMMSEQTNIEGACMPDGGHRLNVWEAVDHLACGIPLFQSLLTHGLLTQGENAGAPFGAYFAIRDLDRFLASVLADAVPACEAGRDEVGISQAAAVVGVPEVEVVHLLLSRQLSWVRCLVDKRGLRSILVRREEVQAHVVARSFRGLTLPVAANRLRLKPEALSFLVEAGALRSERAVMTFSGCHATTIPEEDLEAFEAEYVDWGGLCRQLGVSPLDRRRSPELKGFAPAYLADHLGVRFYRRSDIPREVSPTDE</sequence>
<evidence type="ECO:0000313" key="2">
    <source>
        <dbReference type="EMBL" id="CAA2145170.1"/>
    </source>
</evidence>